<dbReference type="AlphaFoldDB" id="A0A673AR86"/>
<evidence type="ECO:0000256" key="1">
    <source>
        <dbReference type="ARBA" id="ARBA00001043"/>
    </source>
</evidence>
<dbReference type="OrthoDB" id="10265230at2759"/>
<organism evidence="15 16">
    <name type="scientific">Sphaeramia orbicularis</name>
    <name type="common">orbiculate cardinalfish</name>
    <dbReference type="NCBI Taxonomy" id="375764"/>
    <lineage>
        <taxon>Eukaryota</taxon>
        <taxon>Metazoa</taxon>
        <taxon>Chordata</taxon>
        <taxon>Craniata</taxon>
        <taxon>Vertebrata</taxon>
        <taxon>Euteleostomi</taxon>
        <taxon>Actinopterygii</taxon>
        <taxon>Neopterygii</taxon>
        <taxon>Teleostei</taxon>
        <taxon>Neoteleostei</taxon>
        <taxon>Acanthomorphata</taxon>
        <taxon>Gobiaria</taxon>
        <taxon>Kurtiformes</taxon>
        <taxon>Apogonoidei</taxon>
        <taxon>Apogonidae</taxon>
        <taxon>Apogoninae</taxon>
        <taxon>Sphaeramia</taxon>
    </lineage>
</organism>
<protein>
    <recommendedName>
        <fullName evidence="7 13">5-hydroxyisourate hydrolase</fullName>
        <shortName evidence="13">HIU hydrolase</shortName>
        <shortName evidence="13">HIUHase</shortName>
        <ecNumber evidence="6 13">3.5.2.17</ecNumber>
    </recommendedName>
</protein>
<reference evidence="15" key="3">
    <citation type="submission" date="2025-09" db="UniProtKB">
        <authorList>
            <consortium name="Ensembl"/>
        </authorList>
    </citation>
    <scope>IDENTIFICATION</scope>
</reference>
<evidence type="ECO:0000256" key="5">
    <source>
        <dbReference type="ARBA" id="ARBA00011881"/>
    </source>
</evidence>
<evidence type="ECO:0000259" key="14">
    <source>
        <dbReference type="SMART" id="SM00095"/>
    </source>
</evidence>
<evidence type="ECO:0000256" key="9">
    <source>
        <dbReference type="ARBA" id="ARBA00022801"/>
    </source>
</evidence>
<dbReference type="InterPro" id="IPR000895">
    <property type="entry name" value="Transthyretin/HIU_hydrolase"/>
</dbReference>
<reference evidence="15" key="2">
    <citation type="submission" date="2025-08" db="UniProtKB">
        <authorList>
            <consortium name="Ensembl"/>
        </authorList>
    </citation>
    <scope>IDENTIFICATION</scope>
</reference>
<dbReference type="Pfam" id="PF00576">
    <property type="entry name" value="Transthyretin"/>
    <property type="match status" value="1"/>
</dbReference>
<dbReference type="EC" id="3.5.2.17" evidence="6 13"/>
<dbReference type="FunCoup" id="A0A673AR86">
    <property type="interactions" value="40"/>
</dbReference>
<keyword evidence="9 13" id="KW-0378">Hydrolase</keyword>
<evidence type="ECO:0000256" key="13">
    <source>
        <dbReference type="RuleBase" id="RU361270"/>
    </source>
</evidence>
<accession>A0A673AR86</accession>
<feature type="binding site" evidence="12">
    <location>
        <position position="136"/>
    </location>
    <ligand>
        <name>substrate</name>
    </ligand>
</feature>
<dbReference type="Gene3D" id="2.60.40.180">
    <property type="entry name" value="Transthyretin/hydroxyisourate hydrolase domain"/>
    <property type="match status" value="1"/>
</dbReference>
<feature type="domain" description="Transthyretin/hydroxyisourate hydrolase" evidence="14">
    <location>
        <begin position="24"/>
        <end position="138"/>
    </location>
</feature>
<evidence type="ECO:0000313" key="15">
    <source>
        <dbReference type="Ensembl" id="ENSSORP00005030968.1"/>
    </source>
</evidence>
<comment type="similarity">
    <text evidence="4 13">Belongs to the transthyretin family. 5-hydroxyisourate hydrolase subfamily.</text>
</comment>
<keyword evidence="16" id="KW-1185">Reference proteome</keyword>
<gene>
    <name evidence="15" type="primary">uraha</name>
</gene>
<feature type="binding site" evidence="12">
    <location>
        <position position="32"/>
    </location>
    <ligand>
        <name>substrate</name>
    </ligand>
</feature>
<dbReference type="GO" id="GO:0033971">
    <property type="term" value="F:hydroxyisourate hydrolase activity"/>
    <property type="evidence" value="ECO:0007669"/>
    <property type="project" value="UniProtKB-EC"/>
</dbReference>
<comment type="function">
    <text evidence="2">Catalyzes the hydrolysis of 5-hydroxyisourate (HIU) to 2-oxo-4-hydroxy-4-carboxy-5-ureidoimidazoline (OHCU).</text>
</comment>
<evidence type="ECO:0000256" key="11">
    <source>
        <dbReference type="ARBA" id="ARBA00060539"/>
    </source>
</evidence>
<keyword evidence="10" id="KW-0576">Peroxisome</keyword>
<dbReference type="GO" id="GO:0006144">
    <property type="term" value="P:purine nucleobase metabolic process"/>
    <property type="evidence" value="ECO:0007669"/>
    <property type="project" value="UniProtKB-KW"/>
</dbReference>
<dbReference type="Proteomes" id="UP000472271">
    <property type="component" value="Chromosome 3"/>
</dbReference>
<name>A0A673AR86_9TELE</name>
<comment type="subunit">
    <text evidence="5 13">Homotetramer.</text>
</comment>
<comment type="catalytic activity">
    <reaction evidence="1 13">
        <text>5-hydroxyisourate + H2O = 5-hydroxy-2-oxo-4-ureido-2,5-dihydro-1H-imidazole-5-carboxylate + H(+)</text>
        <dbReference type="Rhea" id="RHEA:23736"/>
        <dbReference type="ChEBI" id="CHEBI:15377"/>
        <dbReference type="ChEBI" id="CHEBI:15378"/>
        <dbReference type="ChEBI" id="CHEBI:18072"/>
        <dbReference type="ChEBI" id="CHEBI:58639"/>
        <dbReference type="EC" id="3.5.2.17"/>
    </reaction>
</comment>
<dbReference type="InterPro" id="IPR014306">
    <property type="entry name" value="Hydroxyisourate_hydrolase"/>
</dbReference>
<dbReference type="InterPro" id="IPR023416">
    <property type="entry name" value="Transthyretin/HIU_hydrolase_d"/>
</dbReference>
<dbReference type="InParanoid" id="A0A673AR86"/>
<proteinExistence type="inferred from homology"/>
<keyword evidence="8 13" id="KW-0659">Purine metabolism</keyword>
<evidence type="ECO:0000256" key="12">
    <source>
        <dbReference type="PIRSR" id="PIRSR600895-51"/>
    </source>
</evidence>
<evidence type="ECO:0000256" key="3">
    <source>
        <dbReference type="ARBA" id="ARBA00004275"/>
    </source>
</evidence>
<dbReference type="PRINTS" id="PR00189">
    <property type="entry name" value="TRNSTHYRETIN"/>
</dbReference>
<comment type="pathway">
    <text evidence="11">Purine metabolism; urate degradation; (S)-allantoin from urate: step 2/3.</text>
</comment>
<dbReference type="InterPro" id="IPR036817">
    <property type="entry name" value="Transthyretin/HIU_hydrolase_sf"/>
</dbReference>
<comment type="subcellular location">
    <subcellularLocation>
        <location evidence="3">Peroxisome</location>
    </subcellularLocation>
</comment>
<dbReference type="PANTHER" id="PTHR10395:SF11">
    <property type="entry name" value="5-HYDROXYISOURATE HYDROLASE"/>
    <property type="match status" value="1"/>
</dbReference>
<evidence type="ECO:0000256" key="10">
    <source>
        <dbReference type="ARBA" id="ARBA00023140"/>
    </source>
</evidence>
<feature type="binding site" evidence="12">
    <location>
        <position position="72"/>
    </location>
    <ligand>
        <name>substrate</name>
    </ligand>
</feature>
<dbReference type="CDD" id="cd05822">
    <property type="entry name" value="TLP_HIUase"/>
    <property type="match status" value="1"/>
</dbReference>
<dbReference type="GO" id="GO:0005777">
    <property type="term" value="C:peroxisome"/>
    <property type="evidence" value="ECO:0007669"/>
    <property type="project" value="UniProtKB-SubCell"/>
</dbReference>
<evidence type="ECO:0000256" key="6">
    <source>
        <dbReference type="ARBA" id="ARBA00012609"/>
    </source>
</evidence>
<dbReference type="SUPFAM" id="SSF49472">
    <property type="entry name" value="Transthyretin (synonym: prealbumin)"/>
    <property type="match status" value="1"/>
</dbReference>
<dbReference type="SMART" id="SM00095">
    <property type="entry name" value="TR_THY"/>
    <property type="match status" value="1"/>
</dbReference>
<evidence type="ECO:0000256" key="8">
    <source>
        <dbReference type="ARBA" id="ARBA00022631"/>
    </source>
</evidence>
<evidence type="ECO:0000256" key="4">
    <source>
        <dbReference type="ARBA" id="ARBA00009850"/>
    </source>
</evidence>
<evidence type="ECO:0000256" key="2">
    <source>
        <dbReference type="ARBA" id="ARBA00002704"/>
    </source>
</evidence>
<dbReference type="Ensembl" id="ENSSORT00005031833.1">
    <property type="protein sequence ID" value="ENSSORP00005030968.1"/>
    <property type="gene ID" value="ENSSORG00005014769.1"/>
</dbReference>
<reference evidence="15" key="1">
    <citation type="submission" date="2019-06" db="EMBL/GenBank/DDBJ databases">
        <authorList>
            <consortium name="Wellcome Sanger Institute Data Sharing"/>
        </authorList>
    </citation>
    <scope>NUCLEOTIDE SEQUENCE [LARGE SCALE GENOMIC DNA]</scope>
</reference>
<sequence length="139" mass="15560">MSAQRLQQLKGHLLHDNKMSAMAGPVSPLSTHVLNTAMGVPGSNMSLSLHRQDPSTEAWSLITTGTTNEDGRCPGLISKQMFVPGVYKMRFETGQYWETIGESSFYPYVEIVFIIKDPGQRYHVPLLLSRFSYSTYRGS</sequence>
<dbReference type="FunFam" id="2.60.40.180:FF:000004">
    <property type="entry name" value="5-hydroxyisourate hydrolase"/>
    <property type="match status" value="1"/>
</dbReference>
<evidence type="ECO:0000313" key="16">
    <source>
        <dbReference type="Proteomes" id="UP000472271"/>
    </source>
</evidence>
<dbReference type="PANTHER" id="PTHR10395">
    <property type="entry name" value="URICASE AND TRANSTHYRETIN-RELATED"/>
    <property type="match status" value="1"/>
</dbReference>
<evidence type="ECO:0000256" key="7">
    <source>
        <dbReference type="ARBA" id="ARBA00017539"/>
    </source>
</evidence>
<dbReference type="NCBIfam" id="TIGR02962">
    <property type="entry name" value="hdxy_isourate"/>
    <property type="match status" value="1"/>
</dbReference>